<accession>A0A0E9RMI6</accession>
<organism evidence="1">
    <name type="scientific">Anguilla anguilla</name>
    <name type="common">European freshwater eel</name>
    <name type="synonym">Muraena anguilla</name>
    <dbReference type="NCBI Taxonomy" id="7936"/>
    <lineage>
        <taxon>Eukaryota</taxon>
        <taxon>Metazoa</taxon>
        <taxon>Chordata</taxon>
        <taxon>Craniata</taxon>
        <taxon>Vertebrata</taxon>
        <taxon>Euteleostomi</taxon>
        <taxon>Actinopterygii</taxon>
        <taxon>Neopterygii</taxon>
        <taxon>Teleostei</taxon>
        <taxon>Anguilliformes</taxon>
        <taxon>Anguillidae</taxon>
        <taxon>Anguilla</taxon>
    </lineage>
</organism>
<proteinExistence type="predicted"/>
<name>A0A0E9RMI6_ANGAN</name>
<reference evidence="1" key="2">
    <citation type="journal article" date="2015" name="Fish Shellfish Immunol.">
        <title>Early steps in the European eel (Anguilla anguilla)-Vibrio vulnificus interaction in the gills: Role of the RtxA13 toxin.</title>
        <authorList>
            <person name="Callol A."/>
            <person name="Pajuelo D."/>
            <person name="Ebbesson L."/>
            <person name="Teles M."/>
            <person name="MacKenzie S."/>
            <person name="Amaro C."/>
        </authorList>
    </citation>
    <scope>NUCLEOTIDE SEQUENCE</scope>
</reference>
<reference evidence="1" key="1">
    <citation type="submission" date="2014-11" db="EMBL/GenBank/DDBJ databases">
        <authorList>
            <person name="Amaro Gonzalez C."/>
        </authorList>
    </citation>
    <scope>NUCLEOTIDE SEQUENCE</scope>
</reference>
<dbReference type="AlphaFoldDB" id="A0A0E9RMI6"/>
<sequence>MFFVLPNEFFSFMFVCFVFFQKTELRICGSNEI</sequence>
<evidence type="ECO:0000313" key="1">
    <source>
        <dbReference type="EMBL" id="JAH29670.1"/>
    </source>
</evidence>
<protein>
    <submittedName>
        <fullName evidence="1">Uncharacterized protein</fullName>
    </submittedName>
</protein>
<dbReference type="EMBL" id="GBXM01078907">
    <property type="protein sequence ID" value="JAH29670.1"/>
    <property type="molecule type" value="Transcribed_RNA"/>
</dbReference>